<dbReference type="OrthoDB" id="4853485at2"/>
<gene>
    <name evidence="2" type="ORF">GCM10011354_32140</name>
</gene>
<evidence type="ECO:0000313" key="2">
    <source>
        <dbReference type="EMBL" id="GGI09050.1"/>
    </source>
</evidence>
<dbReference type="NCBIfam" id="TIGR01409">
    <property type="entry name" value="TAT_signal_seq"/>
    <property type="match status" value="1"/>
</dbReference>
<evidence type="ECO:0000313" key="3">
    <source>
        <dbReference type="Proteomes" id="UP000650511"/>
    </source>
</evidence>
<dbReference type="EMBL" id="BMHA01000014">
    <property type="protein sequence ID" value="GGI09050.1"/>
    <property type="molecule type" value="Genomic_DNA"/>
</dbReference>
<sequence>MTATSTTGPVETRAAGTDTPLSVRLVDRVGRALAGRGLSRRRFLGRVAVVGSAMAIDPIRYTLRPGTAYAQVCGTGASCSSGWTAFCCSVNDGANTCPPGSYAAGWWRIDDSPFCMGRARYVIDCNRSPSASCNCRCADDPCDQRRVCCNNFRYGQCNTQVAGVTEVVCRVVTCIAPWEWDASCNRTVRVDNRTRSHNSTCLPQRDATFIDLRYQDLGLSGSILGRPTTPERGGAAGGRYRRYDNGSIHYRQATGALAVYGSIDAVHRELGGDTSPLGYPTTEVTAVGDGAGTSVRYQGGTIYLRSRSATPQPVVGAFDERFRALGGPRGRLGYPMGTTRTGGGVIVSFQHSTLAQAAGGPMVELRRDVVEATRRWPSGPDAVGLPVAEETTSGTARLQRFERGIVTQTRGGTLFPIGDDLAVRYLEAGGPGGSWGRPLRSASSVAGGRGRRLDLVEGALFTGEGTGVRHLSGPVLAAYDDAGGPDGRLGLPTSDVVAVPGGRRRASFEGGAIVVGSDGRAQILERRPARRPAAVSGTGPDGTAPRSPRRPSDLP</sequence>
<accession>A0A8J3ACU0</accession>
<dbReference type="Pfam" id="PF08310">
    <property type="entry name" value="LGFP"/>
    <property type="match status" value="2"/>
</dbReference>
<feature type="region of interest" description="Disordered" evidence="1">
    <location>
        <begin position="519"/>
        <end position="555"/>
    </location>
</feature>
<proteinExistence type="predicted"/>
<name>A0A8J3ACU0_9ACTN</name>
<keyword evidence="3" id="KW-1185">Reference proteome</keyword>
<dbReference type="InterPro" id="IPR019546">
    <property type="entry name" value="TAT_signal_bac_arc"/>
</dbReference>
<evidence type="ECO:0008006" key="4">
    <source>
        <dbReference type="Google" id="ProtNLM"/>
    </source>
</evidence>
<dbReference type="PROSITE" id="PS51318">
    <property type="entry name" value="TAT"/>
    <property type="match status" value="1"/>
</dbReference>
<reference evidence="2" key="1">
    <citation type="journal article" date="2014" name="Int. J. Syst. Evol. Microbiol.">
        <title>Complete genome sequence of Corynebacterium casei LMG S-19264T (=DSM 44701T), isolated from a smear-ripened cheese.</title>
        <authorList>
            <consortium name="US DOE Joint Genome Institute (JGI-PGF)"/>
            <person name="Walter F."/>
            <person name="Albersmeier A."/>
            <person name="Kalinowski J."/>
            <person name="Ruckert C."/>
        </authorList>
    </citation>
    <scope>NUCLEOTIDE SEQUENCE</scope>
    <source>
        <strain evidence="2">CGMCC 1.14988</strain>
    </source>
</reference>
<dbReference type="AlphaFoldDB" id="A0A8J3ACU0"/>
<organism evidence="2 3">
    <name type="scientific">Egicoccus halophilus</name>
    <dbReference type="NCBI Taxonomy" id="1670830"/>
    <lineage>
        <taxon>Bacteria</taxon>
        <taxon>Bacillati</taxon>
        <taxon>Actinomycetota</taxon>
        <taxon>Nitriliruptoria</taxon>
        <taxon>Egicoccales</taxon>
        <taxon>Egicoccaceae</taxon>
        <taxon>Egicoccus</taxon>
    </lineage>
</organism>
<dbReference type="InterPro" id="IPR013207">
    <property type="entry name" value="LGFP"/>
</dbReference>
<comment type="caution">
    <text evidence="2">The sequence shown here is derived from an EMBL/GenBank/DDBJ whole genome shotgun (WGS) entry which is preliminary data.</text>
</comment>
<reference evidence="2" key="2">
    <citation type="submission" date="2020-09" db="EMBL/GenBank/DDBJ databases">
        <authorList>
            <person name="Sun Q."/>
            <person name="Zhou Y."/>
        </authorList>
    </citation>
    <scope>NUCLEOTIDE SEQUENCE</scope>
    <source>
        <strain evidence="2">CGMCC 1.14988</strain>
    </source>
</reference>
<dbReference type="RefSeq" id="WP_130650205.1">
    <property type="nucleotide sequence ID" value="NZ_BMHA01000014.1"/>
</dbReference>
<protein>
    <recommendedName>
        <fullName evidence="4">Twin-arginine translocation signal domain-containing protein</fullName>
    </recommendedName>
</protein>
<evidence type="ECO:0000256" key="1">
    <source>
        <dbReference type="SAM" id="MobiDB-lite"/>
    </source>
</evidence>
<dbReference type="InterPro" id="IPR006311">
    <property type="entry name" value="TAT_signal"/>
</dbReference>
<dbReference type="Proteomes" id="UP000650511">
    <property type="component" value="Unassembled WGS sequence"/>
</dbReference>